<dbReference type="NCBIfam" id="TIGR00857">
    <property type="entry name" value="pyrC_multi"/>
    <property type="match status" value="1"/>
</dbReference>
<gene>
    <name evidence="3" type="ORF">LX80_01927</name>
</gene>
<dbReference type="InterPro" id="IPR050138">
    <property type="entry name" value="DHOase/Allantoinase_Hydrolase"/>
</dbReference>
<proteinExistence type="predicted"/>
<dbReference type="EMBL" id="QKZV01000006">
    <property type="protein sequence ID" value="PZX61767.1"/>
    <property type="molecule type" value="Genomic_DNA"/>
</dbReference>
<evidence type="ECO:0000256" key="1">
    <source>
        <dbReference type="ARBA" id="ARBA00022975"/>
    </source>
</evidence>
<dbReference type="PANTHER" id="PTHR43668:SF2">
    <property type="entry name" value="ALLANTOINASE"/>
    <property type="match status" value="1"/>
</dbReference>
<dbReference type="OrthoDB" id="9765462at2"/>
<dbReference type="InterPro" id="IPR004722">
    <property type="entry name" value="DHOase"/>
</dbReference>
<keyword evidence="4" id="KW-1185">Reference proteome</keyword>
<protein>
    <submittedName>
        <fullName evidence="3">Dihydroorotase</fullName>
    </submittedName>
</protein>
<dbReference type="GO" id="GO:0005737">
    <property type="term" value="C:cytoplasm"/>
    <property type="evidence" value="ECO:0007669"/>
    <property type="project" value="TreeGrafter"/>
</dbReference>
<dbReference type="InterPro" id="IPR032466">
    <property type="entry name" value="Metal_Hydrolase"/>
</dbReference>
<dbReference type="GO" id="GO:0046872">
    <property type="term" value="F:metal ion binding"/>
    <property type="evidence" value="ECO:0007669"/>
    <property type="project" value="InterPro"/>
</dbReference>
<dbReference type="GO" id="GO:0006145">
    <property type="term" value="P:purine nucleobase catabolic process"/>
    <property type="evidence" value="ECO:0007669"/>
    <property type="project" value="TreeGrafter"/>
</dbReference>
<dbReference type="SUPFAM" id="SSF51338">
    <property type="entry name" value="Composite domain of metallo-dependent hydrolases"/>
    <property type="match status" value="1"/>
</dbReference>
<evidence type="ECO:0000313" key="3">
    <source>
        <dbReference type="EMBL" id="PZX61767.1"/>
    </source>
</evidence>
<dbReference type="GO" id="GO:0006221">
    <property type="term" value="P:pyrimidine nucleotide biosynthetic process"/>
    <property type="evidence" value="ECO:0007669"/>
    <property type="project" value="UniProtKB-KW"/>
</dbReference>
<dbReference type="InterPro" id="IPR011059">
    <property type="entry name" value="Metal-dep_hydrolase_composite"/>
</dbReference>
<dbReference type="Pfam" id="PF12890">
    <property type="entry name" value="DHOase"/>
    <property type="match status" value="1"/>
</dbReference>
<dbReference type="InterPro" id="IPR024403">
    <property type="entry name" value="DHOase_cat"/>
</dbReference>
<name>A0A2W7S3A3_9BACT</name>
<keyword evidence="1" id="KW-0665">Pyrimidine biosynthesis</keyword>
<dbReference type="SUPFAM" id="SSF51556">
    <property type="entry name" value="Metallo-dependent hydrolases"/>
    <property type="match status" value="1"/>
</dbReference>
<comment type="caution">
    <text evidence="3">The sequence shown here is derived from an EMBL/GenBank/DDBJ whole genome shotgun (WGS) entry which is preliminary data.</text>
</comment>
<evidence type="ECO:0000313" key="4">
    <source>
        <dbReference type="Proteomes" id="UP000249720"/>
    </source>
</evidence>
<dbReference type="CDD" id="cd01317">
    <property type="entry name" value="DHOase_IIa"/>
    <property type="match status" value="1"/>
</dbReference>
<accession>A0A2W7S3A3</accession>
<feature type="domain" description="Dihydroorotase catalytic" evidence="2">
    <location>
        <begin position="56"/>
        <end position="235"/>
    </location>
</feature>
<dbReference type="Gene3D" id="2.30.40.10">
    <property type="entry name" value="Urease, subunit C, domain 1"/>
    <property type="match status" value="1"/>
</dbReference>
<dbReference type="RefSeq" id="WP_111295720.1">
    <property type="nucleotide sequence ID" value="NZ_QKZV01000006.1"/>
</dbReference>
<evidence type="ECO:0000259" key="2">
    <source>
        <dbReference type="Pfam" id="PF12890"/>
    </source>
</evidence>
<dbReference type="GO" id="GO:0004151">
    <property type="term" value="F:dihydroorotase activity"/>
    <property type="evidence" value="ECO:0007669"/>
    <property type="project" value="InterPro"/>
</dbReference>
<dbReference type="PANTHER" id="PTHR43668">
    <property type="entry name" value="ALLANTOINASE"/>
    <property type="match status" value="1"/>
</dbReference>
<dbReference type="AlphaFoldDB" id="A0A2W7S3A3"/>
<dbReference type="GO" id="GO:0004038">
    <property type="term" value="F:allantoinase activity"/>
    <property type="evidence" value="ECO:0007669"/>
    <property type="project" value="TreeGrafter"/>
</dbReference>
<sequence length="427" mass="46946">MKILLKQVTISDANSEFNGTTQDILIENGKITAIQPQLNIDADQIIHLPNAYVSQGWVDPFVHFCDPGFEYRETIESGAKAAASGGFTRVATLPNTKPIIQNKAQIEYITNTSNQYATIVHALGAISKNIEGKELAEMYEMHHAGALAFTDGLMPLQSSALMVKALQYIKAFNGIIIQIPEDTTITPHGLMNEGVVSTQMGLPGKPAVSETLMIARDIHLVEYTGSAIHFTGITTAASIQLIKEAKQKGLKVSCSVTPQHLWYCDEDLKNYDTNLKLTPPLRTKSDMLALREGLLNGVIDAITTHHTPVEVDKKVCEFEYAQPGMIGLQTAYSIINSIFKDTPEHIKTNWLGNNIRNIFNLPNAAIMPGNTAELTLYNNAETFSFSLQNNKSKSANTPFLNKPFTGKVYGIINKDKVFLNESSYHGS</sequence>
<dbReference type="Proteomes" id="UP000249720">
    <property type="component" value="Unassembled WGS sequence"/>
</dbReference>
<dbReference type="Gene3D" id="3.20.20.140">
    <property type="entry name" value="Metal-dependent hydrolases"/>
    <property type="match status" value="1"/>
</dbReference>
<reference evidence="3 4" key="1">
    <citation type="submission" date="2018-06" db="EMBL/GenBank/DDBJ databases">
        <title>Genomic Encyclopedia of Archaeal and Bacterial Type Strains, Phase II (KMG-II): from individual species to whole genera.</title>
        <authorList>
            <person name="Goeker M."/>
        </authorList>
    </citation>
    <scope>NUCLEOTIDE SEQUENCE [LARGE SCALE GENOMIC DNA]</scope>
    <source>
        <strain evidence="3 4">DSM 23241</strain>
    </source>
</reference>
<organism evidence="3 4">
    <name type="scientific">Hydrotalea sandarakina</name>
    <dbReference type="NCBI Taxonomy" id="1004304"/>
    <lineage>
        <taxon>Bacteria</taxon>
        <taxon>Pseudomonadati</taxon>
        <taxon>Bacteroidota</taxon>
        <taxon>Chitinophagia</taxon>
        <taxon>Chitinophagales</taxon>
        <taxon>Chitinophagaceae</taxon>
        <taxon>Hydrotalea</taxon>
    </lineage>
</organism>